<dbReference type="InterPro" id="IPR024069">
    <property type="entry name" value="AF2212-like_dom_sf"/>
</dbReference>
<dbReference type="EMBL" id="BHVP01000013">
    <property type="protein sequence ID" value="GCA74255.1"/>
    <property type="molecule type" value="Genomic_DNA"/>
</dbReference>
<evidence type="ECO:0000313" key="1">
    <source>
        <dbReference type="EMBL" id="GCA74255.1"/>
    </source>
</evidence>
<evidence type="ECO:0000313" key="2">
    <source>
        <dbReference type="Proteomes" id="UP000324917"/>
    </source>
</evidence>
<evidence type="ECO:0008006" key="3">
    <source>
        <dbReference type="Google" id="ProtNLM"/>
    </source>
</evidence>
<dbReference type="RefSeq" id="WP_149985948.1">
    <property type="nucleotide sequence ID" value="NZ_BHVP01000013.1"/>
</dbReference>
<proteinExistence type="predicted"/>
<protein>
    <recommendedName>
        <fullName evidence="3">DUF104 domain-containing protein</fullName>
    </recommendedName>
</protein>
<gene>
    <name evidence="1" type="ORF">MiTe_01079</name>
</gene>
<reference evidence="1 2" key="1">
    <citation type="submission" date="2018-09" db="EMBL/GenBank/DDBJ databases">
        <title>Evolutionary history of phycoerythrin pigmentation in the water bloom-forming cyanobacterium Microcystis aeruginosa.</title>
        <authorList>
            <person name="Tanabe Y."/>
            <person name="Tanabe Y."/>
            <person name="Yamaguchi H."/>
        </authorList>
    </citation>
    <scope>NUCLEOTIDE SEQUENCE [LARGE SCALE GENOMIC DNA]</scope>
    <source>
        <strain evidence="1 2">NIES-2520</strain>
    </source>
</reference>
<dbReference type="Pfam" id="PF01954">
    <property type="entry name" value="AF2212-like"/>
    <property type="match status" value="1"/>
</dbReference>
<name>A0A5A5RH10_MICAE</name>
<sequence>MQQNCEAVFENGILRPLVNLKLKEGQPVRLIIEETTTLKAEEMLKMAFQVYEGLSEQEIDKIEEIACNRSHFFTPKTSE</sequence>
<dbReference type="SUPFAM" id="SSF141694">
    <property type="entry name" value="AF2212/PG0164-like"/>
    <property type="match status" value="1"/>
</dbReference>
<dbReference type="AlphaFoldDB" id="A0A5A5RH10"/>
<dbReference type="InterPro" id="IPR008203">
    <property type="entry name" value="AF2212-like"/>
</dbReference>
<organism evidence="1 2">
    <name type="scientific">Microcystis aeruginosa NIES-2520</name>
    <dbReference type="NCBI Taxonomy" id="2303982"/>
    <lineage>
        <taxon>Bacteria</taxon>
        <taxon>Bacillati</taxon>
        <taxon>Cyanobacteriota</taxon>
        <taxon>Cyanophyceae</taxon>
        <taxon>Oscillatoriophycideae</taxon>
        <taxon>Chroococcales</taxon>
        <taxon>Microcystaceae</taxon>
        <taxon>Microcystis</taxon>
    </lineage>
</organism>
<comment type="caution">
    <text evidence="1">The sequence shown here is derived from an EMBL/GenBank/DDBJ whole genome shotgun (WGS) entry which is preliminary data.</text>
</comment>
<accession>A0A5A5RH10</accession>
<dbReference type="Proteomes" id="UP000324917">
    <property type="component" value="Unassembled WGS sequence"/>
</dbReference>
<dbReference type="Gene3D" id="4.10.1150.10">
    <property type="entry name" value="AF2212/PG0164-like"/>
    <property type="match status" value="1"/>
</dbReference>